<evidence type="ECO:0000313" key="3">
    <source>
        <dbReference type="EMBL" id="EZP79355.1"/>
    </source>
</evidence>
<evidence type="ECO:0000313" key="4">
    <source>
        <dbReference type="Proteomes" id="UP000024329"/>
    </source>
</evidence>
<sequence length="135" mass="15315">MQSRNHNQAQIAAGSERRDRISRLRSEGWTFKRIAAELHISQSRAAQIHKRAVELDEQASRTIPAHRITRQTPIEILPLSIRTSSALLNGGYRTFEDLLPFDRTRQREVLGLLNFGRACLDELAELMGAVDVTPE</sequence>
<dbReference type="GO" id="GO:0003899">
    <property type="term" value="F:DNA-directed RNA polymerase activity"/>
    <property type="evidence" value="ECO:0007669"/>
    <property type="project" value="InterPro"/>
</dbReference>
<proteinExistence type="predicted"/>
<accession>A0A031JR08</accession>
<dbReference type="EMBL" id="JFYZ01000027">
    <property type="protein sequence ID" value="EZP79355.1"/>
    <property type="molecule type" value="Genomic_DNA"/>
</dbReference>
<dbReference type="GO" id="GO:0003700">
    <property type="term" value="F:DNA-binding transcription factor activity"/>
    <property type="evidence" value="ECO:0007669"/>
    <property type="project" value="InterPro"/>
</dbReference>
<dbReference type="InterPro" id="IPR011260">
    <property type="entry name" value="RNAP_asu_C"/>
</dbReference>
<evidence type="ECO:0000259" key="1">
    <source>
        <dbReference type="Pfam" id="PF03118"/>
    </source>
</evidence>
<feature type="domain" description="RNA polymerase alpha subunit C-terminal" evidence="1">
    <location>
        <begin position="68"/>
        <end position="127"/>
    </location>
</feature>
<name>A0A031JR08_9SPHN</name>
<dbReference type="Gene3D" id="1.10.150.20">
    <property type="entry name" value="5' to 3' exonuclease, C-terminal subdomain"/>
    <property type="match status" value="1"/>
</dbReference>
<gene>
    <name evidence="3" type="ORF">BV97_04118</name>
</gene>
<reference evidence="3 4" key="1">
    <citation type="submission" date="2014-03" db="EMBL/GenBank/DDBJ databases">
        <title>Whole genome sequence of Novosphingobium resinovorum KF1.</title>
        <authorList>
            <person name="Gan H.M."/>
            <person name="Gan H.Y."/>
            <person name="Chew T.H."/>
            <person name="Savka M.A."/>
        </authorList>
    </citation>
    <scope>NUCLEOTIDE SEQUENCE [LARGE SCALE GENOMIC DNA]</scope>
    <source>
        <strain evidence="3 4">KF1</strain>
    </source>
</reference>
<dbReference type="GO" id="GO:0006352">
    <property type="term" value="P:DNA-templated transcription initiation"/>
    <property type="evidence" value="ECO:0007669"/>
    <property type="project" value="InterPro"/>
</dbReference>
<organism evidence="3 4">
    <name type="scientific">Novosphingobium resinovorum</name>
    <dbReference type="NCBI Taxonomy" id="158500"/>
    <lineage>
        <taxon>Bacteria</taxon>
        <taxon>Pseudomonadati</taxon>
        <taxon>Pseudomonadota</taxon>
        <taxon>Alphaproteobacteria</taxon>
        <taxon>Sphingomonadales</taxon>
        <taxon>Sphingomonadaceae</taxon>
        <taxon>Novosphingobium</taxon>
    </lineage>
</organism>
<dbReference type="Proteomes" id="UP000024329">
    <property type="component" value="Unassembled WGS sequence"/>
</dbReference>
<protein>
    <submittedName>
        <fullName evidence="3">Sigma-70, region 4</fullName>
    </submittedName>
</protein>
<dbReference type="SUPFAM" id="SSF88659">
    <property type="entry name" value="Sigma3 and sigma4 domains of RNA polymerase sigma factors"/>
    <property type="match status" value="1"/>
</dbReference>
<dbReference type="Pfam" id="PF03118">
    <property type="entry name" value="RNA_pol_A_CTD"/>
    <property type="match status" value="1"/>
</dbReference>
<dbReference type="AlphaFoldDB" id="A0A031JR08"/>
<dbReference type="InterPro" id="IPR007630">
    <property type="entry name" value="RNA_pol_sigma70_r4"/>
</dbReference>
<feature type="domain" description="RNA polymerase sigma-70 region 4" evidence="2">
    <location>
        <begin position="26"/>
        <end position="53"/>
    </location>
</feature>
<dbReference type="SUPFAM" id="SSF47789">
    <property type="entry name" value="C-terminal domain of RNA polymerase alpha subunit"/>
    <property type="match status" value="1"/>
</dbReference>
<dbReference type="InterPro" id="IPR013324">
    <property type="entry name" value="RNA_pol_sigma_r3/r4-like"/>
</dbReference>
<dbReference type="GO" id="GO:0003677">
    <property type="term" value="F:DNA binding"/>
    <property type="evidence" value="ECO:0007669"/>
    <property type="project" value="InterPro"/>
</dbReference>
<evidence type="ECO:0000259" key="2">
    <source>
        <dbReference type="Pfam" id="PF04545"/>
    </source>
</evidence>
<comment type="caution">
    <text evidence="3">The sequence shown here is derived from an EMBL/GenBank/DDBJ whole genome shotgun (WGS) entry which is preliminary data.</text>
</comment>
<dbReference type="Pfam" id="PF04545">
    <property type="entry name" value="Sigma70_r4"/>
    <property type="match status" value="1"/>
</dbReference>
<dbReference type="PATRIC" id="fig|158500.4.peg.4187"/>